<reference evidence="6 7" key="1">
    <citation type="journal article" date="2013" name="Genome Announc.">
        <title>Draft Genome Sequence of Strain JLT2015T, Belonging to the Family Sphingomonadaceae of the Alphaproteobacteria.</title>
        <authorList>
            <person name="Tang K."/>
            <person name="Liu K."/>
            <person name="Li S."/>
            <person name="Jiao N."/>
        </authorList>
    </citation>
    <scope>NUCLEOTIDE SEQUENCE [LARGE SCALE GENOMIC DNA]</scope>
    <source>
        <strain evidence="6 7">JLT2015</strain>
    </source>
</reference>
<accession>M2U7S0</accession>
<dbReference type="PANTHER" id="PTHR31756">
    <property type="entry name" value="PYRUVATE, PHOSPHATE DIKINASE REGULATORY PROTEIN 1, CHLOROPLASTIC"/>
    <property type="match status" value="1"/>
</dbReference>
<comment type="catalytic activity">
    <reaction evidence="5">
        <text>N(tele)-phospho-L-histidyl/L-threonyl-[pyruvate, phosphate dikinase] + ADP = N(tele)-phospho-L-histidyl/O-phospho-L-threonyl-[pyruvate, phosphate dikinase] + AMP + H(+)</text>
        <dbReference type="Rhea" id="RHEA:43692"/>
        <dbReference type="Rhea" id="RHEA-COMP:10650"/>
        <dbReference type="Rhea" id="RHEA-COMP:10651"/>
        <dbReference type="ChEBI" id="CHEBI:15378"/>
        <dbReference type="ChEBI" id="CHEBI:30013"/>
        <dbReference type="ChEBI" id="CHEBI:61977"/>
        <dbReference type="ChEBI" id="CHEBI:83586"/>
        <dbReference type="ChEBI" id="CHEBI:456215"/>
        <dbReference type="ChEBI" id="CHEBI:456216"/>
        <dbReference type="EC" id="2.7.11.32"/>
    </reaction>
</comment>
<dbReference type="EC" id="2.7.11.32" evidence="5"/>
<dbReference type="RefSeq" id="WP_008600567.1">
    <property type="nucleotide sequence ID" value="NZ_AMRV01000002.1"/>
</dbReference>
<comment type="caution">
    <text evidence="6">The sequence shown here is derived from an EMBL/GenBank/DDBJ whole genome shotgun (WGS) entry which is preliminary data.</text>
</comment>
<dbReference type="PATRIC" id="fig|1234595.3.peg.1016"/>
<name>M2U7S0_9SPHN</name>
<dbReference type="NCBIfam" id="NF003742">
    <property type="entry name" value="PRK05339.1"/>
    <property type="match status" value="1"/>
</dbReference>
<dbReference type="InterPro" id="IPR005177">
    <property type="entry name" value="Kinase-pyrophosphorylase"/>
</dbReference>
<keyword evidence="4 5" id="KW-0418">Kinase</keyword>
<dbReference type="EC" id="2.7.4.27" evidence="5"/>
<keyword evidence="3 5" id="KW-0547">Nucleotide-binding</keyword>
<dbReference type="Pfam" id="PF03618">
    <property type="entry name" value="Kinase-PPPase"/>
    <property type="match status" value="1"/>
</dbReference>
<gene>
    <name evidence="6" type="ORF">C725_1015</name>
</gene>
<keyword evidence="7" id="KW-1185">Reference proteome</keyword>
<organism evidence="6 7">
    <name type="scientific">Pacificimonas flava</name>
    <dbReference type="NCBI Taxonomy" id="1234595"/>
    <lineage>
        <taxon>Bacteria</taxon>
        <taxon>Pseudomonadati</taxon>
        <taxon>Pseudomonadota</taxon>
        <taxon>Alphaproteobacteria</taxon>
        <taxon>Sphingomonadales</taxon>
        <taxon>Sphingosinicellaceae</taxon>
        <taxon>Pacificimonas</taxon>
    </lineage>
</organism>
<dbReference type="GO" id="GO:0005524">
    <property type="term" value="F:ATP binding"/>
    <property type="evidence" value="ECO:0007669"/>
    <property type="project" value="InterPro"/>
</dbReference>
<evidence type="ECO:0000256" key="4">
    <source>
        <dbReference type="ARBA" id="ARBA00022777"/>
    </source>
</evidence>
<evidence type="ECO:0000256" key="2">
    <source>
        <dbReference type="ARBA" id="ARBA00022679"/>
    </source>
</evidence>
<dbReference type="GO" id="GO:0004674">
    <property type="term" value="F:protein serine/threonine kinase activity"/>
    <property type="evidence" value="ECO:0007669"/>
    <property type="project" value="UniProtKB-UniRule"/>
</dbReference>
<dbReference type="HAMAP" id="MF_00921">
    <property type="entry name" value="PDRP"/>
    <property type="match status" value="1"/>
</dbReference>
<comment type="similarity">
    <text evidence="5">Belongs to the pyruvate, phosphate/water dikinase regulatory protein family. PDRP subfamily.</text>
</comment>
<dbReference type="AlphaFoldDB" id="M2U7S0"/>
<dbReference type="PANTHER" id="PTHR31756:SF3">
    <property type="entry name" value="PYRUVATE, PHOSPHATE DIKINASE REGULATORY PROTEIN 1, CHLOROPLASTIC"/>
    <property type="match status" value="1"/>
</dbReference>
<feature type="binding site" evidence="5">
    <location>
        <begin position="153"/>
        <end position="160"/>
    </location>
    <ligand>
        <name>ADP</name>
        <dbReference type="ChEBI" id="CHEBI:456216"/>
    </ligand>
</feature>
<keyword evidence="1 5" id="KW-0723">Serine/threonine-protein kinase</keyword>
<dbReference type="GO" id="GO:0043531">
    <property type="term" value="F:ADP binding"/>
    <property type="evidence" value="ECO:0007669"/>
    <property type="project" value="UniProtKB-UniRule"/>
</dbReference>
<evidence type="ECO:0000256" key="3">
    <source>
        <dbReference type="ARBA" id="ARBA00022741"/>
    </source>
</evidence>
<evidence type="ECO:0000313" key="6">
    <source>
        <dbReference type="EMBL" id="EMD84043.1"/>
    </source>
</evidence>
<evidence type="ECO:0000256" key="1">
    <source>
        <dbReference type="ARBA" id="ARBA00022527"/>
    </source>
</evidence>
<dbReference type="InterPro" id="IPR026565">
    <property type="entry name" value="PPDK_reg"/>
</dbReference>
<evidence type="ECO:0000256" key="5">
    <source>
        <dbReference type="HAMAP-Rule" id="MF_00921"/>
    </source>
</evidence>
<dbReference type="GO" id="GO:0016776">
    <property type="term" value="F:phosphotransferase activity, phosphate group as acceptor"/>
    <property type="evidence" value="ECO:0007669"/>
    <property type="project" value="UniProtKB-UniRule"/>
</dbReference>
<evidence type="ECO:0000313" key="7">
    <source>
        <dbReference type="Proteomes" id="UP000011717"/>
    </source>
</evidence>
<proteinExistence type="inferred from homology"/>
<comment type="catalytic activity">
    <reaction evidence="5">
        <text>N(tele)-phospho-L-histidyl/O-phospho-L-threonyl-[pyruvate, phosphate dikinase] + phosphate + H(+) = N(tele)-phospho-L-histidyl/L-threonyl-[pyruvate, phosphate dikinase] + diphosphate</text>
        <dbReference type="Rhea" id="RHEA:43696"/>
        <dbReference type="Rhea" id="RHEA-COMP:10650"/>
        <dbReference type="Rhea" id="RHEA-COMP:10651"/>
        <dbReference type="ChEBI" id="CHEBI:15378"/>
        <dbReference type="ChEBI" id="CHEBI:30013"/>
        <dbReference type="ChEBI" id="CHEBI:33019"/>
        <dbReference type="ChEBI" id="CHEBI:43474"/>
        <dbReference type="ChEBI" id="CHEBI:61977"/>
        <dbReference type="ChEBI" id="CHEBI:83586"/>
        <dbReference type="EC" id="2.7.4.27"/>
    </reaction>
</comment>
<protein>
    <recommendedName>
        <fullName evidence="5">Putative pyruvate, phosphate dikinase regulatory protein</fullName>
        <shortName evidence="5">PPDK regulatory protein</shortName>
        <ecNumber evidence="5">2.7.11.32</ecNumber>
        <ecNumber evidence="5">2.7.4.27</ecNumber>
    </recommendedName>
</protein>
<comment type="function">
    <text evidence="5">Bifunctional serine/threonine kinase and phosphorylase involved in the regulation of the pyruvate, phosphate dikinase (PPDK) by catalyzing its phosphorylation/dephosphorylation.</text>
</comment>
<dbReference type="Proteomes" id="UP000011717">
    <property type="component" value="Unassembled WGS sequence"/>
</dbReference>
<dbReference type="EMBL" id="AMRV01000002">
    <property type="protein sequence ID" value="EMD84043.1"/>
    <property type="molecule type" value="Genomic_DNA"/>
</dbReference>
<sequence>MQRMGERIHIHLISDSTGETLESVARASLARFEGVEAVKHFWPLVRTTGHLDRVLEDVSEHPGLVVFTLATGAVRDRLEQRCAALGLPAVSAIDPVVAGLSIILGKAATARPGRQHRLDEAYFARVEAINYTMAHDDGQGEENWNEADILLVGVSRTSKTPTSIYLANRGFKTANYPLVPGRKPPPELFTATRPFIVGLTTTPQRLVEVRRNRLLSLAQAPETDYVDSERIKKEVLEARRLFADRGWPVIDVTRKAIEETAAAVIRLMNRAEEE</sequence>
<keyword evidence="2 5" id="KW-0808">Transferase</keyword>